<organism evidence="1">
    <name type="scientific">Brassica oleracea</name>
    <name type="common">Wild cabbage</name>
    <dbReference type="NCBI Taxonomy" id="3712"/>
    <lineage>
        <taxon>Eukaryota</taxon>
        <taxon>Viridiplantae</taxon>
        <taxon>Streptophyta</taxon>
        <taxon>Embryophyta</taxon>
        <taxon>Tracheophyta</taxon>
        <taxon>Spermatophyta</taxon>
        <taxon>Magnoliopsida</taxon>
        <taxon>eudicotyledons</taxon>
        <taxon>Gunneridae</taxon>
        <taxon>Pentapetalae</taxon>
        <taxon>rosids</taxon>
        <taxon>malvids</taxon>
        <taxon>Brassicales</taxon>
        <taxon>Brassicaceae</taxon>
        <taxon>Brassiceae</taxon>
        <taxon>Brassica</taxon>
    </lineage>
</organism>
<proteinExistence type="predicted"/>
<dbReference type="EMBL" id="LR031874">
    <property type="protein sequence ID" value="VDD22264.1"/>
    <property type="molecule type" value="Genomic_DNA"/>
</dbReference>
<gene>
    <name evidence="1" type="ORF">BOLC2T08528H</name>
</gene>
<sequence length="96" mass="11297">MLSLQIHPVKPLIKSINHDLDFNASFFSAKRCICEYIKSGRCFQSATVEVRSLRFWEARNVRHGGDVRRASPFNLHTNHCVQASYQDRFNLFHKRF</sequence>
<name>A0A3P6DD93_BRAOL</name>
<accession>A0A3P6DD93</accession>
<reference evidence="1" key="1">
    <citation type="submission" date="2018-11" db="EMBL/GenBank/DDBJ databases">
        <authorList>
            <consortium name="Genoscope - CEA"/>
            <person name="William W."/>
        </authorList>
    </citation>
    <scope>NUCLEOTIDE SEQUENCE</scope>
</reference>
<protein>
    <submittedName>
        <fullName evidence="1">Uncharacterized protein</fullName>
    </submittedName>
</protein>
<evidence type="ECO:0000313" key="1">
    <source>
        <dbReference type="EMBL" id="VDD22264.1"/>
    </source>
</evidence>
<dbReference type="AlphaFoldDB" id="A0A3P6DD93"/>